<dbReference type="Pfam" id="PF20296">
    <property type="entry name" value="MTaX1"/>
    <property type="match status" value="1"/>
</dbReference>
<evidence type="ECO:0000313" key="2">
    <source>
        <dbReference type="EMBL" id="RHH95233.1"/>
    </source>
</evidence>
<reference evidence="2 3" key="1">
    <citation type="submission" date="2018-08" db="EMBL/GenBank/DDBJ databases">
        <title>A genome reference for cultivated species of the human gut microbiota.</title>
        <authorList>
            <person name="Zou Y."/>
            <person name="Xue W."/>
            <person name="Luo G."/>
        </authorList>
    </citation>
    <scope>NUCLEOTIDE SEQUENCE [LARGE SCALE GENOMIC DNA]</scope>
    <source>
        <strain evidence="2 3">AM16-49B</strain>
    </source>
</reference>
<protein>
    <recommendedName>
        <fullName evidence="1">Methylase-associated X1 domain-containing protein</fullName>
    </recommendedName>
</protein>
<comment type="caution">
    <text evidence="2">The sequence shown here is derived from an EMBL/GenBank/DDBJ whole genome shotgun (WGS) entry which is preliminary data.</text>
</comment>
<evidence type="ECO:0000259" key="1">
    <source>
        <dbReference type="Pfam" id="PF20296"/>
    </source>
</evidence>
<organism evidence="2 3">
    <name type="scientific">Bacteroides caccae</name>
    <dbReference type="NCBI Taxonomy" id="47678"/>
    <lineage>
        <taxon>Bacteria</taxon>
        <taxon>Pseudomonadati</taxon>
        <taxon>Bacteroidota</taxon>
        <taxon>Bacteroidia</taxon>
        <taxon>Bacteroidales</taxon>
        <taxon>Bacteroidaceae</taxon>
        <taxon>Bacteroides</taxon>
    </lineage>
</organism>
<sequence>MSKINPDTLRDLFLAVMTGNPDFEYVNGEQPFVIKYKGQRYHIYMIKLTSAYFKSRPDTTRAQLNRRVCFDEIKKSSDPFIFLGYDSDNDVLVCWNNKIAKARLNEKSTVSFYSRKIYQDQIILGEPKHFKLKNGDQPYFFKRKDLPLFLDKVNTLFPDIAEIPKQSERREKELYSTPNNNAENHLNDVELLALLKPMLVGPAKRTLEAVQTMMNYLRDRYGIHISMRECTTFLKTLHFDIVDGYVSHRENLNNVAEGINNTSKK</sequence>
<dbReference type="EMBL" id="QRKD01000001">
    <property type="protein sequence ID" value="RHH95233.1"/>
    <property type="molecule type" value="Genomic_DNA"/>
</dbReference>
<proteinExistence type="predicted"/>
<evidence type="ECO:0000313" key="3">
    <source>
        <dbReference type="Proteomes" id="UP000283512"/>
    </source>
</evidence>
<name>A0A414Z435_9BACE</name>
<dbReference type="Proteomes" id="UP000283512">
    <property type="component" value="Unassembled WGS sequence"/>
</dbReference>
<accession>A0A414Z435</accession>
<dbReference type="InterPro" id="IPR046894">
    <property type="entry name" value="MTaX1"/>
</dbReference>
<gene>
    <name evidence="2" type="ORF">DW190_03130</name>
</gene>
<feature type="domain" description="Methylase-associated X1" evidence="1">
    <location>
        <begin position="40"/>
        <end position="150"/>
    </location>
</feature>
<dbReference type="AlphaFoldDB" id="A0A414Z435"/>
<dbReference type="RefSeq" id="WP_122294994.1">
    <property type="nucleotide sequence ID" value="NZ_CAXSLD010000016.1"/>
</dbReference>